<sequence>MPWPSKITRAFATVEGGTDIFVHENRYYGPYNKLLNTLFPPDSDFIVSPNYIPANIDNDTNFILSFEITLRHCTVLILEVKPPQHLLFYSVREAADEQIRRRLVDLSDLSGRAPLPVLYGISAMGTKLCFYELEKAPRRLTPQRIPRDREFTNDVAPQERWDCDVLEANGEQRLRALATQITEACERLQT</sequence>
<organism evidence="1 2">
    <name type="scientific">Hydnum rufescens UP504</name>
    <dbReference type="NCBI Taxonomy" id="1448309"/>
    <lineage>
        <taxon>Eukaryota</taxon>
        <taxon>Fungi</taxon>
        <taxon>Dikarya</taxon>
        <taxon>Basidiomycota</taxon>
        <taxon>Agaricomycotina</taxon>
        <taxon>Agaricomycetes</taxon>
        <taxon>Cantharellales</taxon>
        <taxon>Hydnaceae</taxon>
        <taxon>Hydnum</taxon>
    </lineage>
</organism>
<reference evidence="1" key="1">
    <citation type="journal article" date="2020" name="Nat. Commun.">
        <title>Large-scale genome sequencing of mycorrhizal fungi provides insights into the early evolution of symbiotic traits.</title>
        <authorList>
            <person name="Miyauchi S."/>
            <person name="Kiss E."/>
            <person name="Kuo A."/>
            <person name="Drula E."/>
            <person name="Kohler A."/>
            <person name="Sanchez-Garcia M."/>
            <person name="Morin E."/>
            <person name="Andreopoulos B."/>
            <person name="Barry K.W."/>
            <person name="Bonito G."/>
            <person name="Buee M."/>
            <person name="Carver A."/>
            <person name="Chen C."/>
            <person name="Cichocki N."/>
            <person name="Clum A."/>
            <person name="Culley D."/>
            <person name="Crous P.W."/>
            <person name="Fauchery L."/>
            <person name="Girlanda M."/>
            <person name="Hayes R.D."/>
            <person name="Keri Z."/>
            <person name="LaButti K."/>
            <person name="Lipzen A."/>
            <person name="Lombard V."/>
            <person name="Magnuson J."/>
            <person name="Maillard F."/>
            <person name="Murat C."/>
            <person name="Nolan M."/>
            <person name="Ohm R.A."/>
            <person name="Pangilinan J."/>
            <person name="Pereira M.F."/>
            <person name="Perotto S."/>
            <person name="Peter M."/>
            <person name="Pfister S."/>
            <person name="Riley R."/>
            <person name="Sitrit Y."/>
            <person name="Stielow J.B."/>
            <person name="Szollosi G."/>
            <person name="Zifcakova L."/>
            <person name="Stursova M."/>
            <person name="Spatafora J.W."/>
            <person name="Tedersoo L."/>
            <person name="Vaario L.M."/>
            <person name="Yamada A."/>
            <person name="Yan M."/>
            <person name="Wang P."/>
            <person name="Xu J."/>
            <person name="Bruns T."/>
            <person name="Baldrian P."/>
            <person name="Vilgalys R."/>
            <person name="Dunand C."/>
            <person name="Henrissat B."/>
            <person name="Grigoriev I.V."/>
            <person name="Hibbett D."/>
            <person name="Nagy L.G."/>
            <person name="Martin F.M."/>
        </authorList>
    </citation>
    <scope>NUCLEOTIDE SEQUENCE</scope>
    <source>
        <strain evidence="1">UP504</strain>
    </source>
</reference>
<comment type="caution">
    <text evidence="1">The sequence shown here is derived from an EMBL/GenBank/DDBJ whole genome shotgun (WGS) entry which is preliminary data.</text>
</comment>
<dbReference type="EMBL" id="MU129335">
    <property type="protein sequence ID" value="KAF9503564.1"/>
    <property type="molecule type" value="Genomic_DNA"/>
</dbReference>
<gene>
    <name evidence="1" type="ORF">BS47DRAFT_789130</name>
</gene>
<protein>
    <submittedName>
        <fullName evidence="1">Uncharacterized protein</fullName>
    </submittedName>
</protein>
<dbReference type="AlphaFoldDB" id="A0A9P6AE69"/>
<evidence type="ECO:0000313" key="2">
    <source>
        <dbReference type="Proteomes" id="UP000886523"/>
    </source>
</evidence>
<dbReference type="OrthoDB" id="5362978at2759"/>
<name>A0A9P6AE69_9AGAM</name>
<evidence type="ECO:0000313" key="1">
    <source>
        <dbReference type="EMBL" id="KAF9503564.1"/>
    </source>
</evidence>
<proteinExistence type="predicted"/>
<dbReference type="Proteomes" id="UP000886523">
    <property type="component" value="Unassembled WGS sequence"/>
</dbReference>
<keyword evidence="2" id="KW-1185">Reference proteome</keyword>
<accession>A0A9P6AE69</accession>